<evidence type="ECO:0000256" key="2">
    <source>
        <dbReference type="ARBA" id="ARBA00056552"/>
    </source>
</evidence>
<dbReference type="Gene3D" id="3.40.390.10">
    <property type="entry name" value="Collagenase (Catalytic Domain)"/>
    <property type="match status" value="1"/>
</dbReference>
<feature type="domain" description="Disintegrin" evidence="8">
    <location>
        <begin position="517"/>
        <end position="605"/>
    </location>
</feature>
<dbReference type="GO" id="GO:0046872">
    <property type="term" value="F:metal ion binding"/>
    <property type="evidence" value="ECO:0007669"/>
    <property type="project" value="UniProtKB-KW"/>
</dbReference>
<comment type="caution">
    <text evidence="10">The sequence shown here is derived from an EMBL/GenBank/DDBJ whole genome shotgun (WGS) entry which is preliminary data.</text>
</comment>
<gene>
    <name evidence="10" type="ORF">A7U60_g3605</name>
</gene>
<dbReference type="InterPro" id="IPR001590">
    <property type="entry name" value="Peptidase_M12B"/>
</dbReference>
<dbReference type="FunFam" id="4.10.70.10:FF:000003">
    <property type="entry name" value="Disintegrin and metalloproteinase domain-containing protein 17"/>
    <property type="match status" value="1"/>
</dbReference>
<dbReference type="AlphaFoldDB" id="A0A9Q5N9S7"/>
<evidence type="ECO:0000256" key="7">
    <source>
        <dbReference type="SAM" id="SignalP"/>
    </source>
</evidence>
<dbReference type="Proteomes" id="UP000757232">
    <property type="component" value="Unassembled WGS sequence"/>
</dbReference>
<dbReference type="InterPro" id="IPR024079">
    <property type="entry name" value="MetalloPept_cat_dom_sf"/>
</dbReference>
<dbReference type="PROSITE" id="PS50214">
    <property type="entry name" value="DISINTEGRIN_2"/>
    <property type="match status" value="1"/>
</dbReference>
<dbReference type="Pfam" id="PF01562">
    <property type="entry name" value="Pep_M12B_propep"/>
    <property type="match status" value="1"/>
</dbReference>
<accession>A0A9Q5N9S7</accession>
<dbReference type="Gene3D" id="3.40.1620.60">
    <property type="match status" value="1"/>
</dbReference>
<feature type="chain" id="PRO_5040479013" description="Disintegrin and metalloproteinase domain-containing protein B" evidence="7">
    <location>
        <begin position="21"/>
        <end position="924"/>
    </location>
</feature>
<dbReference type="InterPro" id="IPR002870">
    <property type="entry name" value="Peptidase_M12B_N"/>
</dbReference>
<feature type="binding site" evidence="4">
    <location>
        <position position="430"/>
    </location>
    <ligand>
        <name>Zn(2+)</name>
        <dbReference type="ChEBI" id="CHEBI:29105"/>
        <note>catalytic</note>
    </ligand>
</feature>
<dbReference type="InterPro" id="IPR036436">
    <property type="entry name" value="Disintegrin_dom_sf"/>
</dbReference>
<feature type="active site" evidence="4">
    <location>
        <position position="431"/>
    </location>
</feature>
<dbReference type="InterPro" id="IPR001762">
    <property type="entry name" value="Disintegrin_dom"/>
</dbReference>
<comment type="caution">
    <text evidence="4">Lacks conserved residue(s) required for the propagation of feature annotation.</text>
</comment>
<dbReference type="PANTHER" id="PTHR11905">
    <property type="entry name" value="ADAM A DISINTEGRIN AND METALLOPROTEASE DOMAIN"/>
    <property type="match status" value="1"/>
</dbReference>
<dbReference type="GO" id="GO:0006508">
    <property type="term" value="P:proteolysis"/>
    <property type="evidence" value="ECO:0007669"/>
    <property type="project" value="InterPro"/>
</dbReference>
<feature type="compositionally biased region" description="Low complexity" evidence="5">
    <location>
        <begin position="866"/>
        <end position="888"/>
    </location>
</feature>
<evidence type="ECO:0000256" key="4">
    <source>
        <dbReference type="PROSITE-ProRule" id="PRU00276"/>
    </source>
</evidence>
<evidence type="ECO:0000256" key="3">
    <source>
        <dbReference type="ARBA" id="ARBA00074021"/>
    </source>
</evidence>
<evidence type="ECO:0000259" key="9">
    <source>
        <dbReference type="PROSITE" id="PS50215"/>
    </source>
</evidence>
<keyword evidence="7" id="KW-0732">Signal</keyword>
<keyword evidence="1" id="KW-1015">Disulfide bond</keyword>
<dbReference type="EMBL" id="LNZH02000161">
    <property type="protein sequence ID" value="OCB89238.1"/>
    <property type="molecule type" value="Genomic_DNA"/>
</dbReference>
<keyword evidence="6" id="KW-0812">Transmembrane</keyword>
<evidence type="ECO:0000313" key="10">
    <source>
        <dbReference type="EMBL" id="OCB89238.1"/>
    </source>
</evidence>
<evidence type="ECO:0000256" key="5">
    <source>
        <dbReference type="SAM" id="MobiDB-lite"/>
    </source>
</evidence>
<feature type="compositionally biased region" description="Polar residues" evidence="5">
    <location>
        <begin position="825"/>
        <end position="834"/>
    </location>
</feature>
<feature type="domain" description="Peptidase M12B" evidence="9">
    <location>
        <begin position="279"/>
        <end position="488"/>
    </location>
</feature>
<evidence type="ECO:0000256" key="6">
    <source>
        <dbReference type="SAM" id="Phobius"/>
    </source>
</evidence>
<name>A0A9Q5N9S7_SANBA</name>
<sequence>MSAIYALVVLFNVLLAFASSAPPRPLTRIDHPTTYALEILPRHNSLKKRSFSSPFLDGPSLYHSDSFRLTLSAFNETFHLHLRPNDDLIHPAARINYYKNGILDRTVPLIRESVRAYWGEVAAADRTHRRMREDAAGMIPRPELGWARILVHSQGDTDRGIPPVFEGAFSVRGITHNIQTRDNYLRKRHALDPELLEGNNPDSQLVIWRDSDVVPDKDEVRKGCAHADPWMNPMTHMPWDDSWSNSSLARRQDAIGGGGSSDNFADTIGQSTGCPSTQRILYMGVAADCTYVAAHGTVQNATTQIINNWNTASSLYKSTFNVSLGIVEINVQDPECPSEAPSDAPWNVDCSASNVTLNDRLSLFSDWRGSKGSDGAGLWHLMSGCPTGSEVGVAWLGTLCQQTASGSTGSRVSGTAVSTNGRTEWEVVSHEIGHNFGAIHDCQSDCSSSSTVCCPLSSSSCDADDMYIMSPVTSSSQKTFSPCSLGNICSLMLATSSDAVNTTCLADPSDDVKTISLNMCGNGIVEDGEDCDPGQNTTSTCCDAATCKFANNAQCDPASSSCCTDSCTFAPAGQVCRPAADASCDIAETCTGNSSACPSDQFQPNGQSCGSDAGDSLACANGVCTSLSRMYLLFFFFSLIASIDSDYFCDVLFPEQCKIVGASLNLTEACQTQDTSCRVSCQDPNNTSQCIQLQSQLIDGSSCGYGGTCQSGQCQSGSALDTAKAWYVQNLQISIPVTVVVAIVALLIIWSLVLCCKRRCGRRPAPSMEPALSGRRGARLSSWQAPPTLPPVVPFATRPPLTQPSHSRSASIPTTLQPGGMRNVPPSSFPTTGPASPRNHSWDSAYGQPAAGSTRMPTNSRRLSRDSGASGGVASVSSGRPGSSSGGSTRAREPAFPSMNAVQNRPRPNQAHWVDPTKWNGPLQ</sequence>
<dbReference type="Gene3D" id="4.10.70.10">
    <property type="entry name" value="Disintegrin domain"/>
    <property type="match status" value="1"/>
</dbReference>
<proteinExistence type="predicted"/>
<reference evidence="10" key="1">
    <citation type="submission" date="2016-06" db="EMBL/GenBank/DDBJ databases">
        <title>Draft Genome sequence of the fungus Inonotus baumii.</title>
        <authorList>
            <person name="Zhu H."/>
            <person name="Lin W."/>
        </authorList>
    </citation>
    <scope>NUCLEOTIDE SEQUENCE</scope>
    <source>
        <strain evidence="10">821</strain>
    </source>
</reference>
<evidence type="ECO:0000259" key="8">
    <source>
        <dbReference type="PROSITE" id="PS50214"/>
    </source>
</evidence>
<feature type="compositionally biased region" description="Polar residues" evidence="5">
    <location>
        <begin position="803"/>
        <end position="817"/>
    </location>
</feature>
<comment type="function">
    <text evidence="2">Probable zinc protease.</text>
</comment>
<dbReference type="SUPFAM" id="SSF57552">
    <property type="entry name" value="Blood coagulation inhibitor (disintegrin)"/>
    <property type="match status" value="1"/>
</dbReference>
<evidence type="ECO:0000256" key="1">
    <source>
        <dbReference type="ARBA" id="ARBA00023157"/>
    </source>
</evidence>
<dbReference type="Pfam" id="PF00200">
    <property type="entry name" value="Disintegrin"/>
    <property type="match status" value="1"/>
</dbReference>
<organism evidence="10 11">
    <name type="scientific">Sanghuangporus baumii</name>
    <name type="common">Phellinus baumii</name>
    <dbReference type="NCBI Taxonomy" id="108892"/>
    <lineage>
        <taxon>Eukaryota</taxon>
        <taxon>Fungi</taxon>
        <taxon>Dikarya</taxon>
        <taxon>Basidiomycota</taxon>
        <taxon>Agaricomycotina</taxon>
        <taxon>Agaricomycetes</taxon>
        <taxon>Hymenochaetales</taxon>
        <taxon>Hymenochaetaceae</taxon>
        <taxon>Sanghuangporus</taxon>
    </lineage>
</organism>
<feature type="binding site" evidence="4">
    <location>
        <position position="434"/>
    </location>
    <ligand>
        <name>Zn(2+)</name>
        <dbReference type="ChEBI" id="CHEBI:29105"/>
        <note>catalytic</note>
    </ligand>
</feature>
<dbReference type="SMART" id="SM00050">
    <property type="entry name" value="DISIN"/>
    <property type="match status" value="1"/>
</dbReference>
<feature type="signal peptide" evidence="7">
    <location>
        <begin position="1"/>
        <end position="20"/>
    </location>
</feature>
<feature type="transmembrane region" description="Helical" evidence="6">
    <location>
        <begin position="733"/>
        <end position="755"/>
    </location>
</feature>
<dbReference type="GO" id="GO:0004222">
    <property type="term" value="F:metalloendopeptidase activity"/>
    <property type="evidence" value="ECO:0007669"/>
    <property type="project" value="InterPro"/>
</dbReference>
<keyword evidence="4" id="KW-0862">Zinc</keyword>
<feature type="region of interest" description="Disordered" evidence="5">
    <location>
        <begin position="763"/>
        <end position="924"/>
    </location>
</feature>
<evidence type="ECO:0000313" key="11">
    <source>
        <dbReference type="Proteomes" id="UP000757232"/>
    </source>
</evidence>
<dbReference type="PANTHER" id="PTHR11905:SF159">
    <property type="entry name" value="ADAM METALLOPROTEASE"/>
    <property type="match status" value="1"/>
</dbReference>
<keyword evidence="11" id="KW-1185">Reference proteome</keyword>
<dbReference type="SUPFAM" id="SSF55486">
    <property type="entry name" value="Metalloproteases ('zincins'), catalytic domain"/>
    <property type="match status" value="1"/>
</dbReference>
<dbReference type="PROSITE" id="PS50215">
    <property type="entry name" value="ADAM_MEPRO"/>
    <property type="match status" value="1"/>
</dbReference>
<keyword evidence="6" id="KW-1133">Transmembrane helix</keyword>
<keyword evidence="4" id="KW-0479">Metal-binding</keyword>
<feature type="binding site" evidence="4">
    <location>
        <position position="440"/>
    </location>
    <ligand>
        <name>Zn(2+)</name>
        <dbReference type="ChEBI" id="CHEBI:29105"/>
        <note>catalytic</note>
    </ligand>
</feature>
<keyword evidence="6" id="KW-0472">Membrane</keyword>
<dbReference type="OrthoDB" id="5951731at2759"/>
<dbReference type="Pfam" id="PF13583">
    <property type="entry name" value="Reprolysin_4"/>
    <property type="match status" value="1"/>
</dbReference>
<protein>
    <recommendedName>
        <fullName evidence="3">Disintegrin and metalloproteinase domain-containing protein B</fullName>
    </recommendedName>
</protein>